<dbReference type="GO" id="GO:0080030">
    <property type="term" value="F:methyl indole-3-acetate esterase activity"/>
    <property type="evidence" value="ECO:0007669"/>
    <property type="project" value="TreeGrafter"/>
</dbReference>
<dbReference type="PANTHER" id="PTHR10992">
    <property type="entry name" value="METHYLESTERASE FAMILY MEMBER"/>
    <property type="match status" value="1"/>
</dbReference>
<dbReference type="AlphaFoldDB" id="A0AAQ3T9L3"/>
<dbReference type="InterPro" id="IPR000073">
    <property type="entry name" value="AB_hydrolase_1"/>
</dbReference>
<sequence>MPISVAALFSIYKNRTVHTSLHGCSVGQAAIYKPVTSESQRQSSLLVVVPALRRRDVAEAAQEPREMGSSPAASHKGGCRHIVLVHGACLGGWSWFKVATPLRAAGYRVDTPDLAASGVDPRPLREVPTFRDYTQPLLDLLASLPPGDRVVLVGHSLGGVNVALAAETFPDKVAAAVFLCAFMPDCKERPSHVMEKFIEGNWLDWMDTEMKPQDEEGKLPTSMLFGPRIMREKLFQLCSPEDLTLATSLMRVSSMFVDDLATQQPYSKVDGYGSVRKVYVVCTEDYGIVEAFQRWMVENNPVDEVRDIAADHVVMLSRPDELVRCITDIADQYA</sequence>
<dbReference type="FunFam" id="3.40.50.1820:FF:000051">
    <property type="entry name" value="(S)-hydroxynitrile lyase"/>
    <property type="match status" value="1"/>
</dbReference>
<dbReference type="GO" id="GO:0080031">
    <property type="term" value="F:methyl salicylate esterase activity"/>
    <property type="evidence" value="ECO:0007669"/>
    <property type="project" value="TreeGrafter"/>
</dbReference>
<dbReference type="GO" id="GO:0009694">
    <property type="term" value="P:jasmonic acid metabolic process"/>
    <property type="evidence" value="ECO:0007669"/>
    <property type="project" value="TreeGrafter"/>
</dbReference>
<dbReference type="GO" id="GO:0080032">
    <property type="term" value="F:methyl jasmonate esterase activity"/>
    <property type="evidence" value="ECO:0007669"/>
    <property type="project" value="TreeGrafter"/>
</dbReference>
<keyword evidence="1" id="KW-0378">Hydrolase</keyword>
<dbReference type="EMBL" id="CP144748">
    <property type="protein sequence ID" value="WVZ68555.1"/>
    <property type="molecule type" value="Genomic_DNA"/>
</dbReference>
<dbReference type="InterPro" id="IPR045889">
    <property type="entry name" value="MES/HNL"/>
</dbReference>
<dbReference type="Proteomes" id="UP001341281">
    <property type="component" value="Chromosome 04"/>
</dbReference>
<dbReference type="Pfam" id="PF12697">
    <property type="entry name" value="Abhydrolase_6"/>
    <property type="match status" value="1"/>
</dbReference>
<evidence type="ECO:0000313" key="4">
    <source>
        <dbReference type="Proteomes" id="UP001341281"/>
    </source>
</evidence>
<evidence type="ECO:0000313" key="3">
    <source>
        <dbReference type="EMBL" id="WVZ68555.1"/>
    </source>
</evidence>
<protein>
    <recommendedName>
        <fullName evidence="2">AB hydrolase-1 domain-containing protein</fullName>
    </recommendedName>
</protein>
<accession>A0AAQ3T9L3</accession>
<dbReference type="Gene3D" id="3.40.50.1820">
    <property type="entry name" value="alpha/beta hydrolase"/>
    <property type="match status" value="1"/>
</dbReference>
<proteinExistence type="predicted"/>
<dbReference type="SUPFAM" id="SSF53474">
    <property type="entry name" value="alpha/beta-Hydrolases"/>
    <property type="match status" value="1"/>
</dbReference>
<evidence type="ECO:0000259" key="2">
    <source>
        <dbReference type="Pfam" id="PF12697"/>
    </source>
</evidence>
<name>A0AAQ3T9L3_PASNO</name>
<dbReference type="GO" id="GO:0009696">
    <property type="term" value="P:salicylic acid metabolic process"/>
    <property type="evidence" value="ECO:0007669"/>
    <property type="project" value="TreeGrafter"/>
</dbReference>
<reference evidence="3 4" key="1">
    <citation type="submission" date="2024-02" db="EMBL/GenBank/DDBJ databases">
        <title>High-quality chromosome-scale genome assembly of Pensacola bahiagrass (Paspalum notatum Flugge var. saurae).</title>
        <authorList>
            <person name="Vega J.M."/>
            <person name="Podio M."/>
            <person name="Orjuela J."/>
            <person name="Siena L.A."/>
            <person name="Pessino S.C."/>
            <person name="Combes M.C."/>
            <person name="Mariac C."/>
            <person name="Albertini E."/>
            <person name="Pupilli F."/>
            <person name="Ortiz J.P.A."/>
            <person name="Leblanc O."/>
        </authorList>
    </citation>
    <scope>NUCLEOTIDE SEQUENCE [LARGE SCALE GENOMIC DNA]</scope>
    <source>
        <strain evidence="3">R1</strain>
        <tissue evidence="3">Leaf</tissue>
    </source>
</reference>
<organism evidence="3 4">
    <name type="scientific">Paspalum notatum var. saurae</name>
    <dbReference type="NCBI Taxonomy" id="547442"/>
    <lineage>
        <taxon>Eukaryota</taxon>
        <taxon>Viridiplantae</taxon>
        <taxon>Streptophyta</taxon>
        <taxon>Embryophyta</taxon>
        <taxon>Tracheophyta</taxon>
        <taxon>Spermatophyta</taxon>
        <taxon>Magnoliopsida</taxon>
        <taxon>Liliopsida</taxon>
        <taxon>Poales</taxon>
        <taxon>Poaceae</taxon>
        <taxon>PACMAD clade</taxon>
        <taxon>Panicoideae</taxon>
        <taxon>Andropogonodae</taxon>
        <taxon>Paspaleae</taxon>
        <taxon>Paspalinae</taxon>
        <taxon>Paspalum</taxon>
    </lineage>
</organism>
<keyword evidence="4" id="KW-1185">Reference proteome</keyword>
<feature type="domain" description="AB hydrolase-1" evidence="2">
    <location>
        <begin position="82"/>
        <end position="323"/>
    </location>
</feature>
<gene>
    <name evidence="3" type="ORF">U9M48_017484</name>
</gene>
<dbReference type="PANTHER" id="PTHR10992:SF1083">
    <property type="entry name" value="METHYLESTERASE 1"/>
    <property type="match status" value="1"/>
</dbReference>
<dbReference type="InterPro" id="IPR029058">
    <property type="entry name" value="AB_hydrolase_fold"/>
</dbReference>
<evidence type="ECO:0000256" key="1">
    <source>
        <dbReference type="ARBA" id="ARBA00022801"/>
    </source>
</evidence>